<sequence length="225" mass="26180">RYLQAEQTIVKQIDFIAELEFLSTEQGGRNGYASSGYRQHIEFENYPEYLTSGNQTYIGKEKVEPGENVKAEIAILGTEYFAKRLYENMEFKFCEGSRTIGFGKIIEIINTDLKYASGIDQKTINLNLYPTDIKNRLESDYGKNSGEAKRSIQKLIISNKEFRSKRIVRALIYAGNKDVVHLKKMIELTRTDWRDLLMNVEYEYPEKRVRDFNNEIGNEKIKASR</sequence>
<comment type="caution">
    <text evidence="3">The sequence shown here is derived from an EMBL/GenBank/DDBJ whole genome shotgun (WGS) entry which is preliminary data.</text>
</comment>
<dbReference type="Gene3D" id="2.40.30.10">
    <property type="entry name" value="Translation factors"/>
    <property type="match status" value="1"/>
</dbReference>
<gene>
    <name evidence="3" type="ORF">ACFQ13_06080</name>
</gene>
<evidence type="ECO:0000313" key="4">
    <source>
        <dbReference type="Proteomes" id="UP001597086"/>
    </source>
</evidence>
<dbReference type="EMBL" id="JBHTKM010000032">
    <property type="protein sequence ID" value="MFD1015482.1"/>
    <property type="molecule type" value="Genomic_DNA"/>
</dbReference>
<protein>
    <recommendedName>
        <fullName evidence="5">Elongation factor Tu</fullName>
    </recommendedName>
</protein>
<dbReference type="Proteomes" id="UP001597086">
    <property type="component" value="Unassembled WGS sequence"/>
</dbReference>
<dbReference type="InterPro" id="IPR009001">
    <property type="entry name" value="Transl_elong_EF1A/Init_IF2_C"/>
</dbReference>
<keyword evidence="4" id="KW-1185">Reference proteome</keyword>
<accession>A0ABW3KPW0</accession>
<name>A0ABW3KPW0_9FLAO</name>
<evidence type="ECO:0000256" key="2">
    <source>
        <dbReference type="ARBA" id="ARBA00023134"/>
    </source>
</evidence>
<evidence type="ECO:0008006" key="5">
    <source>
        <dbReference type="Google" id="ProtNLM"/>
    </source>
</evidence>
<reference evidence="4" key="1">
    <citation type="journal article" date="2019" name="Int. J. Syst. Evol. Microbiol.">
        <title>The Global Catalogue of Microorganisms (GCM) 10K type strain sequencing project: providing services to taxonomists for standard genome sequencing and annotation.</title>
        <authorList>
            <consortium name="The Broad Institute Genomics Platform"/>
            <consortium name="The Broad Institute Genome Sequencing Center for Infectious Disease"/>
            <person name="Wu L."/>
            <person name="Ma J."/>
        </authorList>
    </citation>
    <scope>NUCLEOTIDE SEQUENCE [LARGE SCALE GENOMIC DNA]</scope>
    <source>
        <strain evidence="4">CCUG 56098</strain>
    </source>
</reference>
<keyword evidence="2" id="KW-0342">GTP-binding</keyword>
<dbReference type="SUPFAM" id="SSF50465">
    <property type="entry name" value="EF-Tu/eEF-1alpha/eIF2-gamma C-terminal domain"/>
    <property type="match status" value="1"/>
</dbReference>
<evidence type="ECO:0000256" key="1">
    <source>
        <dbReference type="ARBA" id="ARBA00022741"/>
    </source>
</evidence>
<feature type="non-terminal residue" evidence="3">
    <location>
        <position position="1"/>
    </location>
</feature>
<keyword evidence="1" id="KW-0547">Nucleotide-binding</keyword>
<evidence type="ECO:0000313" key="3">
    <source>
        <dbReference type="EMBL" id="MFD1015482.1"/>
    </source>
</evidence>
<dbReference type="RefSeq" id="WP_386115225.1">
    <property type="nucleotide sequence ID" value="NZ_JBHTKM010000032.1"/>
</dbReference>
<organism evidence="3 4">
    <name type="scientific">Winogradskyella rapida</name>
    <dbReference type="NCBI Taxonomy" id="549701"/>
    <lineage>
        <taxon>Bacteria</taxon>
        <taxon>Pseudomonadati</taxon>
        <taxon>Bacteroidota</taxon>
        <taxon>Flavobacteriia</taxon>
        <taxon>Flavobacteriales</taxon>
        <taxon>Flavobacteriaceae</taxon>
        <taxon>Winogradskyella</taxon>
    </lineage>
</organism>
<proteinExistence type="predicted"/>